<dbReference type="Pfam" id="PF00072">
    <property type="entry name" value="Response_reg"/>
    <property type="match status" value="1"/>
</dbReference>
<dbReference type="EMBL" id="JBIGHY010000010">
    <property type="protein sequence ID" value="MFG6416713.1"/>
    <property type="molecule type" value="Genomic_DNA"/>
</dbReference>
<evidence type="ECO:0000313" key="12">
    <source>
        <dbReference type="EMBL" id="MFG6416713.1"/>
    </source>
</evidence>
<keyword evidence="13" id="KW-1185">Reference proteome</keyword>
<evidence type="ECO:0000256" key="6">
    <source>
        <dbReference type="ARBA" id="ARBA00023125"/>
    </source>
</evidence>
<dbReference type="Proteomes" id="UP001606300">
    <property type="component" value="Unassembled WGS sequence"/>
</dbReference>
<evidence type="ECO:0000256" key="1">
    <source>
        <dbReference type="ARBA" id="ARBA00004496"/>
    </source>
</evidence>
<dbReference type="SUPFAM" id="SSF52172">
    <property type="entry name" value="CheY-like"/>
    <property type="match status" value="1"/>
</dbReference>
<keyword evidence="5" id="KW-0805">Transcription regulation</keyword>
<evidence type="ECO:0000256" key="2">
    <source>
        <dbReference type="ARBA" id="ARBA00022490"/>
    </source>
</evidence>
<dbReference type="SMART" id="SM00448">
    <property type="entry name" value="REC"/>
    <property type="match status" value="1"/>
</dbReference>
<dbReference type="PROSITE" id="PS50110">
    <property type="entry name" value="RESPONSE_REGULATORY"/>
    <property type="match status" value="1"/>
</dbReference>
<evidence type="ECO:0000259" key="10">
    <source>
        <dbReference type="PROSITE" id="PS50110"/>
    </source>
</evidence>
<accession>A0ABW7ETA6</accession>
<dbReference type="PROSITE" id="PS51755">
    <property type="entry name" value="OMPR_PHOB"/>
    <property type="match status" value="1"/>
</dbReference>
<dbReference type="SMART" id="SM00862">
    <property type="entry name" value="Trans_reg_C"/>
    <property type="match status" value="1"/>
</dbReference>
<comment type="subcellular location">
    <subcellularLocation>
        <location evidence="1">Cytoplasm</location>
    </subcellularLocation>
</comment>
<evidence type="ECO:0000256" key="4">
    <source>
        <dbReference type="ARBA" id="ARBA00023012"/>
    </source>
</evidence>
<evidence type="ECO:0000256" key="5">
    <source>
        <dbReference type="ARBA" id="ARBA00023015"/>
    </source>
</evidence>
<keyword evidence="6 9" id="KW-0238">DNA-binding</keyword>
<dbReference type="InterPro" id="IPR011006">
    <property type="entry name" value="CheY-like_superfamily"/>
</dbReference>
<feature type="domain" description="OmpR/PhoB-type" evidence="11">
    <location>
        <begin position="124"/>
        <end position="219"/>
    </location>
</feature>
<feature type="domain" description="Response regulatory" evidence="10">
    <location>
        <begin position="2"/>
        <end position="116"/>
    </location>
</feature>
<evidence type="ECO:0000256" key="8">
    <source>
        <dbReference type="PROSITE-ProRule" id="PRU00169"/>
    </source>
</evidence>
<keyword evidence="7" id="KW-0804">Transcription</keyword>
<dbReference type="InterPro" id="IPR039420">
    <property type="entry name" value="WalR-like"/>
</dbReference>
<gene>
    <name evidence="12" type="ORF">ACG02S_22710</name>
</gene>
<proteinExistence type="predicted"/>
<evidence type="ECO:0000259" key="11">
    <source>
        <dbReference type="PROSITE" id="PS51755"/>
    </source>
</evidence>
<keyword evidence="3 8" id="KW-0597">Phosphoprotein</keyword>
<keyword evidence="4" id="KW-0902">Two-component regulatory system</keyword>
<feature type="modified residue" description="4-aspartylphosphate" evidence="8">
    <location>
        <position position="51"/>
    </location>
</feature>
<dbReference type="CDD" id="cd00383">
    <property type="entry name" value="trans_reg_C"/>
    <property type="match status" value="1"/>
</dbReference>
<organism evidence="12 13">
    <name type="scientific">Pelomonas dachongensis</name>
    <dbReference type="NCBI Taxonomy" id="3299029"/>
    <lineage>
        <taxon>Bacteria</taxon>
        <taxon>Pseudomonadati</taxon>
        <taxon>Pseudomonadota</taxon>
        <taxon>Betaproteobacteria</taxon>
        <taxon>Burkholderiales</taxon>
        <taxon>Sphaerotilaceae</taxon>
        <taxon>Roseateles</taxon>
    </lineage>
</organism>
<dbReference type="InterPro" id="IPR036388">
    <property type="entry name" value="WH-like_DNA-bd_sf"/>
</dbReference>
<dbReference type="PANTHER" id="PTHR48111:SF35">
    <property type="entry name" value="TRANSCRIPTIONAL REGULATORY PROTEIN QSEB"/>
    <property type="match status" value="1"/>
</dbReference>
<dbReference type="CDD" id="cd17624">
    <property type="entry name" value="REC_OmpR_PmrA-like"/>
    <property type="match status" value="1"/>
</dbReference>
<evidence type="ECO:0000313" key="13">
    <source>
        <dbReference type="Proteomes" id="UP001606300"/>
    </source>
</evidence>
<dbReference type="PANTHER" id="PTHR48111">
    <property type="entry name" value="REGULATOR OF RPOS"/>
    <property type="match status" value="1"/>
</dbReference>
<dbReference type="Gene3D" id="1.10.10.10">
    <property type="entry name" value="Winged helix-like DNA-binding domain superfamily/Winged helix DNA-binding domain"/>
    <property type="match status" value="1"/>
</dbReference>
<dbReference type="InterPro" id="IPR001867">
    <property type="entry name" value="OmpR/PhoB-type_DNA-bd"/>
</dbReference>
<dbReference type="InterPro" id="IPR001789">
    <property type="entry name" value="Sig_transdc_resp-reg_receiver"/>
</dbReference>
<comment type="caution">
    <text evidence="12">The sequence shown here is derived from an EMBL/GenBank/DDBJ whole genome shotgun (WGS) entry which is preliminary data.</text>
</comment>
<evidence type="ECO:0000256" key="7">
    <source>
        <dbReference type="ARBA" id="ARBA00023163"/>
    </source>
</evidence>
<dbReference type="Gene3D" id="6.10.250.690">
    <property type="match status" value="1"/>
</dbReference>
<feature type="DNA-binding region" description="OmpR/PhoB-type" evidence="9">
    <location>
        <begin position="124"/>
        <end position="219"/>
    </location>
</feature>
<evidence type="ECO:0000256" key="9">
    <source>
        <dbReference type="PROSITE-ProRule" id="PRU01091"/>
    </source>
</evidence>
<name>A0ABW7ETA6_9BURK</name>
<dbReference type="Gene3D" id="3.40.50.2300">
    <property type="match status" value="1"/>
</dbReference>
<keyword evidence="2" id="KW-0963">Cytoplasm</keyword>
<sequence length="228" mass="25024">MRVLVLEDDPDLGEALSQGLRQSGHAVDWFRDGRPADAALTGTPYDALVLDLGLPGTDGMSWLRTWRLRGLKLPVLILTARDGVEQRIAGLDAGADDYLIKPIAIDELAARLRALLRRASGRAQALWLHGTVEYDPASKQVQCQGRPVELTGRELALLEVLLSHPHRVLSKPQLLEKMYDWSGSEPESNALEVHVHHLRRKLYPGIVRTVRGVGYALGAADDAPGTEP</sequence>
<reference evidence="12 13" key="1">
    <citation type="submission" date="2024-09" db="EMBL/GenBank/DDBJ databases">
        <title>Novel species of the genus Pelomonas and Roseateles isolated from streams.</title>
        <authorList>
            <person name="Lu H."/>
        </authorList>
    </citation>
    <scope>NUCLEOTIDE SEQUENCE [LARGE SCALE GENOMIC DNA]</scope>
    <source>
        <strain evidence="12 13">DC23W</strain>
    </source>
</reference>
<protein>
    <submittedName>
        <fullName evidence="12">Response regulator</fullName>
    </submittedName>
</protein>
<dbReference type="Pfam" id="PF00486">
    <property type="entry name" value="Trans_reg_C"/>
    <property type="match status" value="1"/>
</dbReference>
<dbReference type="RefSeq" id="WP_394472775.1">
    <property type="nucleotide sequence ID" value="NZ_JBIGHY010000010.1"/>
</dbReference>
<evidence type="ECO:0000256" key="3">
    <source>
        <dbReference type="ARBA" id="ARBA00022553"/>
    </source>
</evidence>